<evidence type="ECO:0000256" key="3">
    <source>
        <dbReference type="ARBA" id="ARBA00022989"/>
    </source>
</evidence>
<dbReference type="Pfam" id="PF00324">
    <property type="entry name" value="AA_permease"/>
    <property type="match status" value="1"/>
</dbReference>
<protein>
    <submittedName>
        <fullName evidence="7">Putrescine importer PuuP</fullName>
    </submittedName>
</protein>
<keyword evidence="2 5" id="KW-0812">Transmembrane</keyword>
<evidence type="ECO:0000256" key="2">
    <source>
        <dbReference type="ARBA" id="ARBA00022692"/>
    </source>
</evidence>
<comment type="subcellular location">
    <subcellularLocation>
        <location evidence="1">Membrane</location>
        <topology evidence="1">Multi-pass membrane protein</topology>
    </subcellularLocation>
</comment>
<dbReference type="OMA" id="RAIMWSA"/>
<sequence length="488" mass="49959">MPEAQGRQLIAEQSPVRGLDRRRLPFAPVLAQSVAAVAPAGTAGVTPALVLATAGGGGALVAFVCAAVLTLLVSACVRPMAQRMASVGGLYTYVARGLGPKAAVPTGWSAIVGYGAVSIAGLIAVGAYLAHVAASIGLARGTPAVAVGAVAVTAALAVGVVLIRGIRMSAWTTLGVECVSIVIVAAVLLVLMTTHHADAPVGSAFTFDGDLQILAVGVVVAVSAFVGFESSTTLSGEAQQPFRSIPRSVTWTPLLSAAIYLTAVPILAIALRHAPPAVRESSTPLVELLVSDGSRLLAAFLDLGIAASFFACTLASMNALVRVLFCMGREGVAPRTFGHVHPRFRTPSHAALAALAVVAVVPVVVLAVGATPEEGLRAFLTLSACGYLGSYFAVCVSAPVLLRRIGENSARVWVLGTLTSVLLLFLAGNAAISTVRDGNRVILVYGLIMAVAVLYTGYLAVVAPRRLAAVGIYDETQRSDLARVATFR</sequence>
<dbReference type="PANTHER" id="PTHR42770:SF7">
    <property type="entry name" value="MEMBRANE PROTEIN"/>
    <property type="match status" value="1"/>
</dbReference>
<dbReference type="InterPro" id="IPR050367">
    <property type="entry name" value="APC_superfamily"/>
</dbReference>
<evidence type="ECO:0000259" key="6">
    <source>
        <dbReference type="Pfam" id="PF00324"/>
    </source>
</evidence>
<evidence type="ECO:0000313" key="7">
    <source>
        <dbReference type="EMBL" id="CRY76556.1"/>
    </source>
</evidence>
<dbReference type="InterPro" id="IPR004841">
    <property type="entry name" value="AA-permease/SLC12A_dom"/>
</dbReference>
<feature type="transmembrane region" description="Helical" evidence="5">
    <location>
        <begin position="296"/>
        <end position="321"/>
    </location>
</feature>
<feature type="domain" description="Amino acid permease/ SLC12A" evidence="6">
    <location>
        <begin position="48"/>
        <end position="425"/>
    </location>
</feature>
<dbReference type="GO" id="GO:0016020">
    <property type="term" value="C:membrane"/>
    <property type="evidence" value="ECO:0007669"/>
    <property type="project" value="UniProtKB-SubCell"/>
</dbReference>
<dbReference type="EMBL" id="LN868938">
    <property type="protein sequence ID" value="CRY76556.1"/>
    <property type="molecule type" value="Genomic_DNA"/>
</dbReference>
<feature type="transmembrane region" description="Helical" evidence="5">
    <location>
        <begin position="111"/>
        <end position="138"/>
    </location>
</feature>
<dbReference type="Gene3D" id="1.20.1740.10">
    <property type="entry name" value="Amino acid/polyamine transporter I"/>
    <property type="match status" value="1"/>
</dbReference>
<evidence type="ECO:0000313" key="8">
    <source>
        <dbReference type="Proteomes" id="UP000057820"/>
    </source>
</evidence>
<feature type="transmembrane region" description="Helical" evidence="5">
    <location>
        <begin position="170"/>
        <end position="191"/>
    </location>
</feature>
<evidence type="ECO:0000256" key="1">
    <source>
        <dbReference type="ARBA" id="ARBA00004141"/>
    </source>
</evidence>
<gene>
    <name evidence="7" type="primary">puuP_2</name>
    <name evidence="7" type="ORF">ERS450000_01913</name>
</gene>
<keyword evidence="4 5" id="KW-0472">Membrane</keyword>
<evidence type="ECO:0000256" key="5">
    <source>
        <dbReference type="SAM" id="Phobius"/>
    </source>
</evidence>
<feature type="transmembrane region" description="Helical" evidence="5">
    <location>
        <begin position="249"/>
        <end position="271"/>
    </location>
</feature>
<dbReference type="RefSeq" id="WP_011208717.1">
    <property type="nucleotide sequence ID" value="NZ_CAACYE020000001.1"/>
</dbReference>
<dbReference type="PIRSF" id="PIRSF006060">
    <property type="entry name" value="AA_transporter"/>
    <property type="match status" value="1"/>
</dbReference>
<dbReference type="Proteomes" id="UP000057820">
    <property type="component" value="Chromosome 1"/>
</dbReference>
<keyword evidence="3 5" id="KW-1133">Transmembrane helix</keyword>
<feature type="transmembrane region" description="Helical" evidence="5">
    <location>
        <begin position="144"/>
        <end position="163"/>
    </location>
</feature>
<dbReference type="AlphaFoldDB" id="A0A0H5P290"/>
<organism evidence="7 8">
    <name type="scientific">Nocardia farcinica</name>
    <dbReference type="NCBI Taxonomy" id="37329"/>
    <lineage>
        <taxon>Bacteria</taxon>
        <taxon>Bacillati</taxon>
        <taxon>Actinomycetota</taxon>
        <taxon>Actinomycetes</taxon>
        <taxon>Mycobacteriales</taxon>
        <taxon>Nocardiaceae</taxon>
        <taxon>Nocardia</taxon>
    </lineage>
</organism>
<feature type="transmembrane region" description="Helical" evidence="5">
    <location>
        <begin position="413"/>
        <end position="435"/>
    </location>
</feature>
<feature type="transmembrane region" description="Helical" evidence="5">
    <location>
        <begin position="29"/>
        <end position="52"/>
    </location>
</feature>
<reference evidence="8" key="1">
    <citation type="submission" date="2015-03" db="EMBL/GenBank/DDBJ databases">
        <authorList>
            <consortium name="Pathogen Informatics"/>
        </authorList>
    </citation>
    <scope>NUCLEOTIDE SEQUENCE [LARGE SCALE GENOMIC DNA]</scope>
    <source>
        <strain evidence="8">NCTC11134</strain>
    </source>
</reference>
<proteinExistence type="predicted"/>
<feature type="transmembrane region" description="Helical" evidence="5">
    <location>
        <begin position="376"/>
        <end position="401"/>
    </location>
</feature>
<feature type="transmembrane region" description="Helical" evidence="5">
    <location>
        <begin position="211"/>
        <end position="228"/>
    </location>
</feature>
<dbReference type="PANTHER" id="PTHR42770">
    <property type="entry name" value="AMINO ACID TRANSPORTER-RELATED"/>
    <property type="match status" value="1"/>
</dbReference>
<dbReference type="KEGG" id="nfr:ERS450000_01913"/>
<feature type="transmembrane region" description="Helical" evidence="5">
    <location>
        <begin position="350"/>
        <end position="370"/>
    </location>
</feature>
<name>A0A0H5P290_NOCFR</name>
<feature type="transmembrane region" description="Helical" evidence="5">
    <location>
        <begin position="58"/>
        <end position="77"/>
    </location>
</feature>
<dbReference type="GeneID" id="61132946"/>
<feature type="transmembrane region" description="Helical" evidence="5">
    <location>
        <begin position="441"/>
        <end position="461"/>
    </location>
</feature>
<evidence type="ECO:0000256" key="4">
    <source>
        <dbReference type="ARBA" id="ARBA00023136"/>
    </source>
</evidence>
<dbReference type="GO" id="GO:0055085">
    <property type="term" value="P:transmembrane transport"/>
    <property type="evidence" value="ECO:0007669"/>
    <property type="project" value="InterPro"/>
</dbReference>
<accession>A0A0H5P290</accession>